<gene>
    <name evidence="21" type="primary">ZMYND11</name>
</gene>
<feature type="domain" description="SAMD1-like winged helix (WH)" evidence="20">
    <location>
        <begin position="6"/>
        <end position="82"/>
    </location>
</feature>
<keyword evidence="22" id="KW-1185">Reference proteome</keyword>
<feature type="domain" description="PWWP" evidence="18">
    <location>
        <begin position="226"/>
        <end position="271"/>
    </location>
</feature>
<dbReference type="GO" id="GO:0005694">
    <property type="term" value="C:chromosome"/>
    <property type="evidence" value="ECO:0007669"/>
    <property type="project" value="UniProtKB-SubCell"/>
</dbReference>
<feature type="region of interest" description="Disordered" evidence="16">
    <location>
        <begin position="392"/>
        <end position="435"/>
    </location>
</feature>
<comment type="subcellular location">
    <subcellularLocation>
        <location evidence="2">Chromosome</location>
    </subcellularLocation>
    <subcellularLocation>
        <location evidence="1">Nucleus</location>
    </subcellularLocation>
</comment>
<protein>
    <submittedName>
        <fullName evidence="21">Zinc finger MYND-type containing 11</fullName>
    </submittedName>
</protein>
<evidence type="ECO:0000256" key="4">
    <source>
        <dbReference type="ARBA" id="ARBA00022553"/>
    </source>
</evidence>
<feature type="region of interest" description="Disordered" evidence="16">
    <location>
        <begin position="319"/>
        <end position="373"/>
    </location>
</feature>
<reference evidence="21" key="2">
    <citation type="submission" date="2025-09" db="UniProtKB">
        <authorList>
            <consortium name="Ensembl"/>
        </authorList>
    </citation>
    <scope>IDENTIFICATION</scope>
</reference>
<evidence type="ECO:0000256" key="10">
    <source>
        <dbReference type="ARBA" id="ARBA00023117"/>
    </source>
</evidence>
<accession>A0A8C7KMD4</accession>
<keyword evidence="10 13" id="KW-0103">Bromodomain</keyword>
<keyword evidence="6 14" id="KW-0863">Zinc-finger</keyword>
<dbReference type="InterPro" id="IPR048589">
    <property type="entry name" value="SAMD1-like_WH"/>
</dbReference>
<evidence type="ECO:0000256" key="3">
    <source>
        <dbReference type="ARBA" id="ARBA00022454"/>
    </source>
</evidence>
<dbReference type="Pfam" id="PF23461">
    <property type="entry name" value="ZMYND11_CC"/>
    <property type="match status" value="1"/>
</dbReference>
<keyword evidence="8" id="KW-0156">Chromatin regulator</keyword>
<dbReference type="Gene3D" id="1.20.920.10">
    <property type="entry name" value="Bromodomain-like"/>
    <property type="match status" value="1"/>
</dbReference>
<keyword evidence="4" id="KW-0597">Phosphoprotein</keyword>
<dbReference type="SUPFAM" id="SSF144232">
    <property type="entry name" value="HIT/MYND zinc finger-like"/>
    <property type="match status" value="1"/>
</dbReference>
<dbReference type="CDD" id="cd05492">
    <property type="entry name" value="Bromo_ZMYND11"/>
    <property type="match status" value="1"/>
</dbReference>
<dbReference type="FunFam" id="6.10.140.2220:FF:000002">
    <property type="entry name" value="Protein kinase C-binding protein 1 isoform C"/>
    <property type="match status" value="1"/>
</dbReference>
<dbReference type="Proteomes" id="UP000694557">
    <property type="component" value="Unassembled WGS sequence"/>
</dbReference>
<evidence type="ECO:0000256" key="2">
    <source>
        <dbReference type="ARBA" id="ARBA00004286"/>
    </source>
</evidence>
<dbReference type="PANTHER" id="PTHR46379:SF1">
    <property type="entry name" value="ZINC FINGER MYND DOMAIN-CONTAINING PROTEIN 11"/>
    <property type="match status" value="1"/>
</dbReference>
<keyword evidence="12" id="KW-0539">Nucleus</keyword>
<keyword evidence="3" id="KW-0158">Chromosome</keyword>
<dbReference type="PROSITE" id="PS50865">
    <property type="entry name" value="ZF_MYND_2"/>
    <property type="match status" value="1"/>
</dbReference>
<feature type="coiled-coil region" evidence="15">
    <location>
        <begin position="464"/>
        <end position="533"/>
    </location>
</feature>
<dbReference type="InterPro" id="IPR057053">
    <property type="entry name" value="MYND_ZMYND11_ZMYD8"/>
</dbReference>
<dbReference type="GO" id="GO:0005634">
    <property type="term" value="C:nucleus"/>
    <property type="evidence" value="ECO:0007669"/>
    <property type="project" value="UniProtKB-SubCell"/>
</dbReference>
<dbReference type="GO" id="GO:0009966">
    <property type="term" value="P:regulation of signal transduction"/>
    <property type="evidence" value="ECO:0007669"/>
    <property type="project" value="TreeGrafter"/>
</dbReference>
<dbReference type="Gene3D" id="2.30.30.140">
    <property type="match status" value="1"/>
</dbReference>
<keyword evidence="9" id="KW-0805">Transcription regulation</keyword>
<keyword evidence="15" id="KW-0175">Coiled coil</keyword>
<evidence type="ECO:0000256" key="11">
    <source>
        <dbReference type="ARBA" id="ARBA00023163"/>
    </source>
</evidence>
<evidence type="ECO:0000256" key="5">
    <source>
        <dbReference type="ARBA" id="ARBA00022723"/>
    </source>
</evidence>
<dbReference type="InterPro" id="IPR000313">
    <property type="entry name" value="PWWP_dom"/>
</dbReference>
<dbReference type="Ensembl" id="ENSOKIT00005110775.1">
    <property type="protein sequence ID" value="ENSOKIP00005103341.1"/>
    <property type="gene ID" value="ENSOKIG00005045111.1"/>
</dbReference>
<dbReference type="GO" id="GO:0003677">
    <property type="term" value="F:DNA binding"/>
    <property type="evidence" value="ECO:0007669"/>
    <property type="project" value="InterPro"/>
</dbReference>
<dbReference type="InterPro" id="IPR047269">
    <property type="entry name" value="ZMY11"/>
</dbReference>
<dbReference type="CDD" id="cd20159">
    <property type="entry name" value="PWWP_BS69"/>
    <property type="match status" value="1"/>
</dbReference>
<dbReference type="PROSITE" id="PS50812">
    <property type="entry name" value="PWWP"/>
    <property type="match status" value="1"/>
</dbReference>
<dbReference type="InterPro" id="IPR001487">
    <property type="entry name" value="Bromodomain"/>
</dbReference>
<dbReference type="InterPro" id="IPR036427">
    <property type="entry name" value="Bromodomain-like_sf"/>
</dbReference>
<evidence type="ECO:0000259" key="19">
    <source>
        <dbReference type="PROSITE" id="PS50865"/>
    </source>
</evidence>
<evidence type="ECO:0000259" key="18">
    <source>
        <dbReference type="PROSITE" id="PS50812"/>
    </source>
</evidence>
<keyword evidence="11" id="KW-0804">Transcription</keyword>
<dbReference type="PANTHER" id="PTHR46379">
    <property type="entry name" value="ZINC FINGER MYND DOMAIN-CONTAINING"/>
    <property type="match status" value="1"/>
</dbReference>
<sequence length="579" mass="67245">MSRVVKKRQADPKVVQYVWAAIEVIRNQKQIANMDRISKYLSRVFGMHPKETARQLSLAVKDGLVVETLTVGCKGSKAGIEQEGYWLPGDEQGSKKKNLNKQEMCKYLRFIIQRMKERAVDLNKKGKDTRHPMYRRLIHTALDVTNIQENLTEGKYKSFDEFKADAQLIVHNTAILFGVHSDQAEIARLLYSDTCHELNELMLCKNCFYLSNARPDNWFCYPCTPNHEVVWAKMKGFGYWPAKILQREDNQVDVRFFGHQHQRAWIPADNIQDIKVSVQQLQVKRSAGWKKACDELELSQRFQREGRFWKTKMVERLEERRGDGEERLTERPEEAESSISSTSNTNEQVKHTDSQEPKAKKSRRGQAPDPKEEVSVSILTHCCCMDPEPEIEAVSSSQEIPVTTPHQPEKLSVSTQTKKASAASPRCLHRSTQTTSDGACQNMCHEKYTKIFNDVKDMMKADNKRETERVVREALEKLRSEMEEEKRQAVSKAVSGAQAEMERKCKTVKEKCKEELVEEVKKMVAQHKQLLSTTKKKQWCYNCEEEAMYHCCWNTSYCSIKCQQEHWHADHKRTCRRKR</sequence>
<keyword evidence="7" id="KW-0862">Zinc</keyword>
<reference evidence="21" key="1">
    <citation type="submission" date="2025-08" db="UniProtKB">
        <authorList>
            <consortium name="Ensembl"/>
        </authorList>
    </citation>
    <scope>IDENTIFICATION</scope>
</reference>
<evidence type="ECO:0000259" key="20">
    <source>
        <dbReference type="PROSITE" id="PS52014"/>
    </source>
</evidence>
<dbReference type="InterPro" id="IPR002893">
    <property type="entry name" value="Znf_MYND"/>
</dbReference>
<feature type="domain" description="Bromo" evidence="17">
    <location>
        <begin position="132"/>
        <end position="184"/>
    </location>
</feature>
<dbReference type="Pfam" id="PF21524">
    <property type="entry name" value="SAMD1_WH"/>
    <property type="match status" value="1"/>
</dbReference>
<dbReference type="PROSITE" id="PS01360">
    <property type="entry name" value="ZF_MYND_1"/>
    <property type="match status" value="1"/>
</dbReference>
<evidence type="ECO:0000256" key="16">
    <source>
        <dbReference type="SAM" id="MobiDB-lite"/>
    </source>
</evidence>
<dbReference type="PROSITE" id="PS50014">
    <property type="entry name" value="BROMODOMAIN_2"/>
    <property type="match status" value="1"/>
</dbReference>
<dbReference type="Pfam" id="PF24324">
    <property type="entry name" value="MYND_ZMYND11_ZMYD8"/>
    <property type="match status" value="1"/>
</dbReference>
<dbReference type="SUPFAM" id="SSF47370">
    <property type="entry name" value="Bromodomain"/>
    <property type="match status" value="1"/>
</dbReference>
<evidence type="ECO:0000256" key="14">
    <source>
        <dbReference type="PROSITE-ProRule" id="PRU00134"/>
    </source>
</evidence>
<name>A0A8C7KMD4_ONCKI</name>
<dbReference type="Pfam" id="PF00439">
    <property type="entry name" value="Bromodomain"/>
    <property type="match status" value="1"/>
</dbReference>
<evidence type="ECO:0000256" key="8">
    <source>
        <dbReference type="ARBA" id="ARBA00022853"/>
    </source>
</evidence>
<organism evidence="21 22">
    <name type="scientific">Oncorhynchus kisutch</name>
    <name type="common">Coho salmon</name>
    <name type="synonym">Salmo kisutch</name>
    <dbReference type="NCBI Taxonomy" id="8019"/>
    <lineage>
        <taxon>Eukaryota</taxon>
        <taxon>Metazoa</taxon>
        <taxon>Chordata</taxon>
        <taxon>Craniata</taxon>
        <taxon>Vertebrata</taxon>
        <taxon>Euteleostomi</taxon>
        <taxon>Actinopterygii</taxon>
        <taxon>Neopterygii</taxon>
        <taxon>Teleostei</taxon>
        <taxon>Protacanthopterygii</taxon>
        <taxon>Salmoniformes</taxon>
        <taxon>Salmonidae</taxon>
        <taxon>Salmoninae</taxon>
        <taxon>Oncorhynchus</taxon>
    </lineage>
</organism>
<dbReference type="GO" id="GO:0140006">
    <property type="term" value="F:histone H3 reader activity"/>
    <property type="evidence" value="ECO:0007669"/>
    <property type="project" value="UniProtKB-ARBA"/>
</dbReference>
<evidence type="ECO:0000256" key="1">
    <source>
        <dbReference type="ARBA" id="ARBA00004123"/>
    </source>
</evidence>
<evidence type="ECO:0000256" key="15">
    <source>
        <dbReference type="SAM" id="Coils"/>
    </source>
</evidence>
<dbReference type="PROSITE" id="PS52014">
    <property type="entry name" value="SAMD1_WH"/>
    <property type="match status" value="1"/>
</dbReference>
<dbReference type="InterPro" id="IPR057054">
    <property type="entry name" value="ZMYND11_CC"/>
</dbReference>
<feature type="compositionally biased region" description="Basic and acidic residues" evidence="16">
    <location>
        <begin position="348"/>
        <end position="359"/>
    </location>
</feature>
<feature type="domain" description="MYND-type" evidence="19">
    <location>
        <begin position="540"/>
        <end position="575"/>
    </location>
</feature>
<dbReference type="SUPFAM" id="SSF63748">
    <property type="entry name" value="Tudor/PWWP/MBT"/>
    <property type="match status" value="1"/>
</dbReference>
<dbReference type="GeneTree" id="ENSGT00940000156942"/>
<evidence type="ECO:0000256" key="7">
    <source>
        <dbReference type="ARBA" id="ARBA00022833"/>
    </source>
</evidence>
<evidence type="ECO:0000313" key="22">
    <source>
        <dbReference type="Proteomes" id="UP000694557"/>
    </source>
</evidence>
<dbReference type="SMART" id="SM00297">
    <property type="entry name" value="BROMO"/>
    <property type="match status" value="1"/>
</dbReference>
<evidence type="ECO:0000256" key="9">
    <source>
        <dbReference type="ARBA" id="ARBA00023015"/>
    </source>
</evidence>
<dbReference type="GO" id="GO:0034243">
    <property type="term" value="P:regulation of transcription elongation by RNA polymerase II"/>
    <property type="evidence" value="ECO:0007669"/>
    <property type="project" value="InterPro"/>
</dbReference>
<evidence type="ECO:0000256" key="6">
    <source>
        <dbReference type="ARBA" id="ARBA00022771"/>
    </source>
</evidence>
<proteinExistence type="predicted"/>
<evidence type="ECO:0000313" key="21">
    <source>
        <dbReference type="Ensembl" id="ENSOKIP00005103341.1"/>
    </source>
</evidence>
<dbReference type="GO" id="GO:0008270">
    <property type="term" value="F:zinc ion binding"/>
    <property type="evidence" value="ECO:0007669"/>
    <property type="project" value="UniProtKB-KW"/>
</dbReference>
<dbReference type="Gene3D" id="6.10.140.2220">
    <property type="match status" value="1"/>
</dbReference>
<evidence type="ECO:0000259" key="17">
    <source>
        <dbReference type="PROSITE" id="PS50014"/>
    </source>
</evidence>
<dbReference type="AlphaFoldDB" id="A0A8C7KMD4"/>
<keyword evidence="5" id="KW-0479">Metal-binding</keyword>
<evidence type="ECO:0000256" key="13">
    <source>
        <dbReference type="PROSITE-ProRule" id="PRU00035"/>
    </source>
</evidence>
<dbReference type="GO" id="GO:0003714">
    <property type="term" value="F:transcription corepressor activity"/>
    <property type="evidence" value="ECO:0007669"/>
    <property type="project" value="InterPro"/>
</dbReference>
<feature type="compositionally biased region" description="Basic and acidic residues" evidence="16">
    <location>
        <begin position="319"/>
        <end position="334"/>
    </location>
</feature>
<evidence type="ECO:0000256" key="12">
    <source>
        <dbReference type="ARBA" id="ARBA00023242"/>
    </source>
</evidence>
<dbReference type="Pfam" id="PF00855">
    <property type="entry name" value="PWWP"/>
    <property type="match status" value="1"/>
</dbReference>
<dbReference type="InterPro" id="IPR047268">
    <property type="entry name" value="PWWP_BS69"/>
</dbReference>
<feature type="compositionally biased region" description="Polar residues" evidence="16">
    <location>
        <begin position="394"/>
        <end position="419"/>
    </location>
</feature>
<dbReference type="SMART" id="SM00293">
    <property type="entry name" value="PWWP"/>
    <property type="match status" value="1"/>
</dbReference>
<feature type="compositionally biased region" description="Low complexity" evidence="16">
    <location>
        <begin position="337"/>
        <end position="347"/>
    </location>
</feature>